<feature type="compositionally biased region" description="Polar residues" evidence="2">
    <location>
        <begin position="355"/>
        <end position="377"/>
    </location>
</feature>
<keyword evidence="1" id="KW-0175">Coiled coil</keyword>
<feature type="compositionally biased region" description="Basic and acidic residues" evidence="2">
    <location>
        <begin position="124"/>
        <end position="135"/>
    </location>
</feature>
<gene>
    <name evidence="3" type="ORF">SLS55_008311</name>
</gene>
<evidence type="ECO:0000313" key="3">
    <source>
        <dbReference type="EMBL" id="KAL0257497.1"/>
    </source>
</evidence>
<proteinExistence type="predicted"/>
<feature type="region of interest" description="Disordered" evidence="2">
    <location>
        <begin position="311"/>
        <end position="377"/>
    </location>
</feature>
<dbReference type="EMBL" id="JAJVCZ030000008">
    <property type="protein sequence ID" value="KAL0257497.1"/>
    <property type="molecule type" value="Genomic_DNA"/>
</dbReference>
<evidence type="ECO:0000256" key="2">
    <source>
        <dbReference type="SAM" id="MobiDB-lite"/>
    </source>
</evidence>
<sequence>MGPPTHYTNLVDTSPDIDMGDYGGASSSASAPTPTPYSYAQNSMQTENTLPQPQRHQQHQQHQQYPSQQQEQQQPLPLSEIWIRNSMVGDGEVASEVWEILKELDARMATDKREMAQELTALKRSVDRVEHDHEASTLQRNNNPTQIEELWGEDGPKMSEIREVKEENAALKEEVEKLREESMANRATLEKLLQEDLIRKSEKRTRENEHIGNAVDELKKDTDATKKAFKKLEEETRTVLGRHDNENRAVRKESGDTKKAVEEFIKRSKSSTEEANPGKTLREENKELRREINELKQKFEVLGKRVEELTNTRSATKPAPGLWQQTTSIEDEEGSSDEGADHTIRVAQVRHTTVRPRSSLSTRTTPMTPVSHSTGGDSSAAFLTRVSYNPAASMTDNARTNAFIDFIIQQYEFKNGVNVSHDSRAKMEIRRYAMLNEPQLVHGDKQEVRRIEVNFLGGRDLHWTMSGDTLDKYTQRRETYPNGYH</sequence>
<keyword evidence="4" id="KW-1185">Reference proteome</keyword>
<feature type="region of interest" description="Disordered" evidence="2">
    <location>
        <begin position="124"/>
        <end position="157"/>
    </location>
</feature>
<dbReference type="RefSeq" id="XP_066630526.1">
    <property type="nucleotide sequence ID" value="XM_066779722.1"/>
</dbReference>
<evidence type="ECO:0000313" key="4">
    <source>
        <dbReference type="Proteomes" id="UP001430584"/>
    </source>
</evidence>
<dbReference type="Proteomes" id="UP001430584">
    <property type="component" value="Unassembled WGS sequence"/>
</dbReference>
<comment type="caution">
    <text evidence="3">The sequence shown here is derived from an EMBL/GenBank/DDBJ whole genome shotgun (WGS) entry which is preliminary data.</text>
</comment>
<feature type="compositionally biased region" description="Low complexity" evidence="2">
    <location>
        <begin position="24"/>
        <end position="40"/>
    </location>
</feature>
<organism evidence="3 4">
    <name type="scientific">Diplodia seriata</name>
    <dbReference type="NCBI Taxonomy" id="420778"/>
    <lineage>
        <taxon>Eukaryota</taxon>
        <taxon>Fungi</taxon>
        <taxon>Dikarya</taxon>
        <taxon>Ascomycota</taxon>
        <taxon>Pezizomycotina</taxon>
        <taxon>Dothideomycetes</taxon>
        <taxon>Dothideomycetes incertae sedis</taxon>
        <taxon>Botryosphaeriales</taxon>
        <taxon>Botryosphaeriaceae</taxon>
        <taxon>Diplodia</taxon>
    </lineage>
</organism>
<reference evidence="3 4" key="1">
    <citation type="submission" date="2024-02" db="EMBL/GenBank/DDBJ databases">
        <title>De novo assembly and annotation of 12 fungi associated with fruit tree decline syndrome in Ontario, Canada.</title>
        <authorList>
            <person name="Sulman M."/>
            <person name="Ellouze W."/>
            <person name="Ilyukhin E."/>
        </authorList>
    </citation>
    <scope>NUCLEOTIDE SEQUENCE [LARGE SCALE GENOMIC DNA]</scope>
    <source>
        <strain evidence="3 4">FDS-637</strain>
    </source>
</reference>
<name>A0ABR3CA44_9PEZI</name>
<feature type="compositionally biased region" description="Acidic residues" evidence="2">
    <location>
        <begin position="329"/>
        <end position="338"/>
    </location>
</feature>
<feature type="compositionally biased region" description="Basic and acidic residues" evidence="2">
    <location>
        <begin position="239"/>
        <end position="272"/>
    </location>
</feature>
<feature type="region of interest" description="Disordered" evidence="2">
    <location>
        <begin position="239"/>
        <end position="285"/>
    </location>
</feature>
<evidence type="ECO:0000256" key="1">
    <source>
        <dbReference type="SAM" id="Coils"/>
    </source>
</evidence>
<feature type="compositionally biased region" description="Low complexity" evidence="2">
    <location>
        <begin position="50"/>
        <end position="77"/>
    </location>
</feature>
<protein>
    <submittedName>
        <fullName evidence="3">Uncharacterized protein</fullName>
    </submittedName>
</protein>
<feature type="compositionally biased region" description="Polar residues" evidence="2">
    <location>
        <begin position="136"/>
        <end position="146"/>
    </location>
</feature>
<feature type="region of interest" description="Disordered" evidence="2">
    <location>
        <begin position="1"/>
        <end position="77"/>
    </location>
</feature>
<feature type="coiled-coil region" evidence="1">
    <location>
        <begin position="161"/>
        <end position="235"/>
    </location>
</feature>
<feature type="compositionally biased region" description="Polar residues" evidence="2">
    <location>
        <begin position="1"/>
        <end position="12"/>
    </location>
</feature>
<dbReference type="GeneID" id="92012396"/>
<accession>A0ABR3CA44</accession>